<dbReference type="SUPFAM" id="SSF56672">
    <property type="entry name" value="DNA/RNA polymerases"/>
    <property type="match status" value="1"/>
</dbReference>
<dbReference type="PANTHER" id="PTHR47027">
    <property type="entry name" value="REVERSE TRANSCRIPTASE DOMAIN-CONTAINING PROTEIN"/>
    <property type="match status" value="1"/>
</dbReference>
<dbReference type="InterPro" id="IPR043502">
    <property type="entry name" value="DNA/RNA_pol_sf"/>
</dbReference>
<dbReference type="InterPro" id="IPR000477">
    <property type="entry name" value="RT_dom"/>
</dbReference>
<dbReference type="Pfam" id="PF00078">
    <property type="entry name" value="RVT_1"/>
    <property type="match status" value="1"/>
</dbReference>
<feature type="region of interest" description="Disordered" evidence="1">
    <location>
        <begin position="321"/>
        <end position="364"/>
    </location>
</feature>
<evidence type="ECO:0000313" key="3">
    <source>
        <dbReference type="EMBL" id="OQR83644.1"/>
    </source>
</evidence>
<feature type="compositionally biased region" description="Polar residues" evidence="1">
    <location>
        <begin position="321"/>
        <end position="335"/>
    </location>
</feature>
<dbReference type="PANTHER" id="PTHR47027:SF20">
    <property type="entry name" value="REVERSE TRANSCRIPTASE-LIKE PROTEIN WITH RNA-DIRECTED DNA POLYMERASE DOMAIN"/>
    <property type="match status" value="1"/>
</dbReference>
<evidence type="ECO:0000256" key="1">
    <source>
        <dbReference type="SAM" id="MobiDB-lite"/>
    </source>
</evidence>
<dbReference type="InterPro" id="IPR036691">
    <property type="entry name" value="Endo/exonu/phosph_ase_sf"/>
</dbReference>
<name>A0A1V9YD34_ACHHY</name>
<dbReference type="Proteomes" id="UP000243579">
    <property type="component" value="Unassembled WGS sequence"/>
</dbReference>
<dbReference type="SUPFAM" id="SSF56219">
    <property type="entry name" value="DNase I-like"/>
    <property type="match status" value="1"/>
</dbReference>
<feature type="compositionally biased region" description="Polar residues" evidence="1">
    <location>
        <begin position="350"/>
        <end position="362"/>
    </location>
</feature>
<organism evidence="3 4">
    <name type="scientific">Achlya hypogyna</name>
    <name type="common">Oomycete</name>
    <name type="synonym">Protoachlya hypogyna</name>
    <dbReference type="NCBI Taxonomy" id="1202772"/>
    <lineage>
        <taxon>Eukaryota</taxon>
        <taxon>Sar</taxon>
        <taxon>Stramenopiles</taxon>
        <taxon>Oomycota</taxon>
        <taxon>Saprolegniomycetes</taxon>
        <taxon>Saprolegniales</taxon>
        <taxon>Achlyaceae</taxon>
        <taxon>Achlya</taxon>
    </lineage>
</organism>
<dbReference type="Gene3D" id="3.60.10.10">
    <property type="entry name" value="Endonuclease/exonuclease/phosphatase"/>
    <property type="match status" value="1"/>
</dbReference>
<reference evidence="3 4" key="1">
    <citation type="journal article" date="2014" name="Genome Biol. Evol.">
        <title>The secreted proteins of Achlya hypogyna and Thraustotheca clavata identify the ancestral oomycete secretome and reveal gene acquisitions by horizontal gene transfer.</title>
        <authorList>
            <person name="Misner I."/>
            <person name="Blouin N."/>
            <person name="Leonard G."/>
            <person name="Richards T.A."/>
            <person name="Lane C.E."/>
        </authorList>
    </citation>
    <scope>NUCLEOTIDE SEQUENCE [LARGE SCALE GENOMIC DNA]</scope>
    <source>
        <strain evidence="3 4">ATCC 48635</strain>
    </source>
</reference>
<gene>
    <name evidence="3" type="ORF">ACHHYP_14464</name>
</gene>
<proteinExistence type="predicted"/>
<dbReference type="EMBL" id="JNBR01002129">
    <property type="protein sequence ID" value="OQR83644.1"/>
    <property type="molecule type" value="Genomic_DNA"/>
</dbReference>
<keyword evidence="4" id="KW-1185">Reference proteome</keyword>
<feature type="domain" description="Reverse transcriptase" evidence="2">
    <location>
        <begin position="174"/>
        <end position="309"/>
    </location>
</feature>
<comment type="caution">
    <text evidence="3">The sequence shown here is derived from an EMBL/GenBank/DDBJ whole genome shotgun (WGS) entry which is preliminary data.</text>
</comment>
<protein>
    <recommendedName>
        <fullName evidence="2">Reverse transcriptase domain-containing protein</fullName>
    </recommendedName>
</protein>
<evidence type="ECO:0000313" key="4">
    <source>
        <dbReference type="Proteomes" id="UP000243579"/>
    </source>
</evidence>
<dbReference type="AlphaFoldDB" id="A0A1V9YD34"/>
<accession>A0A1V9YD34</accession>
<sequence length="552" mass="61937">MLIILASESTHPGIGFAISPRFVPLVDRLQLNQHSRLNIISAYAPHMGRPAHESDAFYDALHKTYKSLARRDTTVVCGDFNAKLGRERKYDTFMGQWARGRRNRNGHHLSALCADTELHAANTYFRKGARHTTTWTMARGEGHIYNQIDYVLLPRRLLQHSHRRTKTGEPADPATSLRPMVLLNSKAVSLVVLNRIASKINAFVGANQSGLRPRRSTADAIWTHKWYVARINRVKEQYTILGIDVSRAFDTIDRAKLLAVLADDINDDELRLVQLLLTDTTLVVRHNSRKGFRFKTNIGTPQGDSLSPLEAALRDLATTAGATSSCSDSTPQQFSPAGAQHERGEDRGNAAQTPSHGQQFLLPSTRARVEPWRTTKKLGTLLGDHEEVARRKALARMRLRLYSAYVLPTLLYNFSTWALTAGDVAGLESFHRRQLRQVIGIHYPTHIGNDRLYERCKATPLRFRLTASRWSLLGHILRSSRDIPANRAMDAYFARSDSARWAGRPMSALPRQLDANLATVPVFQARLTTAHDLGALRALAPHKARWAKLVSV</sequence>
<dbReference type="OrthoDB" id="122000at2759"/>
<evidence type="ECO:0000259" key="2">
    <source>
        <dbReference type="Pfam" id="PF00078"/>
    </source>
</evidence>